<name>A0ABT9FGG1_9GAMM</name>
<dbReference type="Proteomes" id="UP001177212">
    <property type="component" value="Unassembled WGS sequence"/>
</dbReference>
<comment type="caution">
    <text evidence="2">The sequence shown here is derived from an EMBL/GenBank/DDBJ whole genome shotgun (WGS) entry which is preliminary data.</text>
</comment>
<dbReference type="EMBL" id="JAUYVT010000014">
    <property type="protein sequence ID" value="MDP2565872.1"/>
    <property type="molecule type" value="Genomic_DNA"/>
</dbReference>
<evidence type="ECO:0000313" key="2">
    <source>
        <dbReference type="EMBL" id="MDP2565872.1"/>
    </source>
</evidence>
<keyword evidence="1" id="KW-1133">Transmembrane helix</keyword>
<keyword evidence="1" id="KW-0812">Transmembrane</keyword>
<accession>A0ABT9FGG1</accession>
<gene>
    <name evidence="2" type="ORF">Q8W34_14590</name>
</gene>
<evidence type="ECO:0000256" key="1">
    <source>
        <dbReference type="SAM" id="Phobius"/>
    </source>
</evidence>
<keyword evidence="1" id="KW-0472">Membrane</keyword>
<proteinExistence type="predicted"/>
<keyword evidence="3" id="KW-1185">Reference proteome</keyword>
<sequence>MLIFGFLILFVAVANSVQSTLYEPDKTIYVLTESLTPFLCVEALFFLIIFEVASVALYQKDSLLFSIIHKAIRIIACITLISIALSINTYKIQTPNALGTTSVFKLQDINEIFDKDTFLETVFLEKKEDTPDKTINDGSNFTNQQTIK</sequence>
<dbReference type="RefSeq" id="WP_305472647.1">
    <property type="nucleotide sequence ID" value="NZ_JAUYVT010000014.1"/>
</dbReference>
<protein>
    <recommendedName>
        <fullName evidence="4">Transmembrane protein</fullName>
    </recommendedName>
</protein>
<feature type="transmembrane region" description="Helical" evidence="1">
    <location>
        <begin position="71"/>
        <end position="90"/>
    </location>
</feature>
<evidence type="ECO:0008006" key="4">
    <source>
        <dbReference type="Google" id="ProtNLM"/>
    </source>
</evidence>
<evidence type="ECO:0000313" key="3">
    <source>
        <dbReference type="Proteomes" id="UP001177212"/>
    </source>
</evidence>
<reference evidence="2" key="1">
    <citation type="submission" date="2023-07" db="EMBL/GenBank/DDBJ databases">
        <title>Genome content predicts the carbon catabolic preferences of heterotrophic bacteria.</title>
        <authorList>
            <person name="Gralka M."/>
        </authorList>
    </citation>
    <scope>NUCLEOTIDE SEQUENCE</scope>
    <source>
        <strain evidence="2">4G09</strain>
    </source>
</reference>
<organism evidence="2 3">
    <name type="scientific">Pseudoalteromonas marina</name>
    <dbReference type="NCBI Taxonomy" id="267375"/>
    <lineage>
        <taxon>Bacteria</taxon>
        <taxon>Pseudomonadati</taxon>
        <taxon>Pseudomonadota</taxon>
        <taxon>Gammaproteobacteria</taxon>
        <taxon>Alteromonadales</taxon>
        <taxon>Pseudoalteromonadaceae</taxon>
        <taxon>Pseudoalteromonas</taxon>
    </lineage>
</organism>
<feature type="transmembrane region" description="Helical" evidence="1">
    <location>
        <begin position="35"/>
        <end position="59"/>
    </location>
</feature>